<evidence type="ECO:0000313" key="1">
    <source>
        <dbReference type="EMBL" id="RHX77445.1"/>
    </source>
</evidence>
<keyword evidence="2" id="KW-1185">Reference proteome</keyword>
<protein>
    <recommendedName>
        <fullName evidence="3">Cysteine-rich CPCC domain-containing protein</fullName>
    </recommendedName>
</protein>
<reference evidence="2" key="1">
    <citation type="submission" date="2018-05" db="EMBL/GenBank/DDBJ databases">
        <title>Leptospira yasudae sp. nov. and Leptospira stimsonii sp. nov., two pathogenic species of the genus Leptospira isolated from environmental sources.</title>
        <authorList>
            <person name="Casanovas-Massana A."/>
            <person name="Hamond C."/>
            <person name="Santos L.A."/>
            <person name="Hacker K.P."/>
            <person name="Balassiano I."/>
            <person name="Medeiros M.A."/>
            <person name="Reis M.G."/>
            <person name="Ko A.I."/>
            <person name="Wunder E.A."/>
        </authorList>
    </citation>
    <scope>NUCLEOTIDE SEQUENCE [LARGE SCALE GENOMIC DNA]</scope>
    <source>
        <strain evidence="2">B21</strain>
    </source>
</reference>
<organism evidence="1 2">
    <name type="scientific">Leptospira yasudae</name>
    <dbReference type="NCBI Taxonomy" id="2202201"/>
    <lineage>
        <taxon>Bacteria</taxon>
        <taxon>Pseudomonadati</taxon>
        <taxon>Spirochaetota</taxon>
        <taxon>Spirochaetia</taxon>
        <taxon>Leptospirales</taxon>
        <taxon>Leptospiraceae</taxon>
        <taxon>Leptospira</taxon>
    </lineage>
</organism>
<name>A0ABX9LXB3_9LEPT</name>
<dbReference type="Proteomes" id="UP000285569">
    <property type="component" value="Unassembled WGS sequence"/>
</dbReference>
<proteinExistence type="predicted"/>
<comment type="caution">
    <text evidence="1">The sequence shown here is derived from an EMBL/GenBank/DDBJ whole genome shotgun (WGS) entry which is preliminary data.</text>
</comment>
<dbReference type="RefSeq" id="WP_118958021.1">
    <property type="nucleotide sequence ID" value="NZ_QHCR01000017.1"/>
</dbReference>
<evidence type="ECO:0000313" key="2">
    <source>
        <dbReference type="Proteomes" id="UP000285569"/>
    </source>
</evidence>
<gene>
    <name evidence="1" type="ORF">DLM77_21155</name>
</gene>
<reference evidence="1 2" key="2">
    <citation type="journal article" date="2020" name="Int. J. Syst. Evol. Microbiol.">
        <title>Leptospira yasudae sp. nov. and Leptospira stimsonii sp. nov., two new species of the pathogenic group isolated from environmental sources.</title>
        <authorList>
            <person name="Casanovas-Massana A."/>
            <person name="Hamond C."/>
            <person name="Santos L.A."/>
            <person name="de Oliveira D."/>
            <person name="Hacker K.P."/>
            <person name="Balassiano I."/>
            <person name="Costa F."/>
            <person name="Medeiros M.A."/>
            <person name="Reis M.G."/>
            <person name="Ko A.I."/>
            <person name="Wunder E.A."/>
        </authorList>
    </citation>
    <scope>NUCLEOTIDE SEQUENCE [LARGE SCALE GENOMIC DNA]</scope>
    <source>
        <strain evidence="1 2">B21</strain>
    </source>
</reference>
<dbReference type="EMBL" id="QHCR01000017">
    <property type="protein sequence ID" value="RHX77445.1"/>
    <property type="molecule type" value="Genomic_DNA"/>
</dbReference>
<sequence>MVIDKNLCPVCGFTLNFAPLDDNAPPYEICPCCGIQFDYTDAADDLEGRKKLHEEYREWWISQGMKWWSKGRPAPPNWDPKEQLRRIGIFL</sequence>
<evidence type="ECO:0008006" key="3">
    <source>
        <dbReference type="Google" id="ProtNLM"/>
    </source>
</evidence>
<accession>A0ABX9LXB3</accession>